<dbReference type="Proteomes" id="UP000784294">
    <property type="component" value="Unassembled WGS sequence"/>
</dbReference>
<feature type="region of interest" description="Disordered" evidence="1">
    <location>
        <begin position="83"/>
        <end position="119"/>
    </location>
</feature>
<comment type="caution">
    <text evidence="2">The sequence shown here is derived from an EMBL/GenBank/DDBJ whole genome shotgun (WGS) entry which is preliminary data.</text>
</comment>
<evidence type="ECO:0000313" key="3">
    <source>
        <dbReference type="Proteomes" id="UP000784294"/>
    </source>
</evidence>
<dbReference type="AlphaFoldDB" id="A0A448XN32"/>
<dbReference type="EMBL" id="CAAALY010266141">
    <property type="protein sequence ID" value="VEL40725.1"/>
    <property type="molecule type" value="Genomic_DNA"/>
</dbReference>
<sequence>MLTTISFRPQFVFVHIFLAYKIGKMTALRNPTPSSSLALIRTKVASIEKSGVGSLSDEPCGVSGLQRLLARISQTLLASFPDKSQDTVSSEASTENNAVPSGTDTGLPEAWSKSTSTGLTNGKLSRKVSLSKVTVINLTTPSLVIDRPKSMFSQSNSIKLTDLSSRANTDFCDAASSAAS</sequence>
<gene>
    <name evidence="2" type="ORF">PXEA_LOCUS34165</name>
</gene>
<protein>
    <submittedName>
        <fullName evidence="2">Uncharacterized protein</fullName>
    </submittedName>
</protein>
<name>A0A448XN32_9PLAT</name>
<keyword evidence="3" id="KW-1185">Reference proteome</keyword>
<feature type="compositionally biased region" description="Polar residues" evidence="1">
    <location>
        <begin position="86"/>
        <end position="104"/>
    </location>
</feature>
<organism evidence="2 3">
    <name type="scientific">Protopolystoma xenopodis</name>
    <dbReference type="NCBI Taxonomy" id="117903"/>
    <lineage>
        <taxon>Eukaryota</taxon>
        <taxon>Metazoa</taxon>
        <taxon>Spiralia</taxon>
        <taxon>Lophotrochozoa</taxon>
        <taxon>Platyhelminthes</taxon>
        <taxon>Monogenea</taxon>
        <taxon>Polyopisthocotylea</taxon>
        <taxon>Polystomatidea</taxon>
        <taxon>Polystomatidae</taxon>
        <taxon>Protopolystoma</taxon>
    </lineage>
</organism>
<evidence type="ECO:0000313" key="2">
    <source>
        <dbReference type="EMBL" id="VEL40725.1"/>
    </source>
</evidence>
<accession>A0A448XN32</accession>
<evidence type="ECO:0000256" key="1">
    <source>
        <dbReference type="SAM" id="MobiDB-lite"/>
    </source>
</evidence>
<proteinExistence type="predicted"/>
<reference evidence="2" key="1">
    <citation type="submission" date="2018-11" db="EMBL/GenBank/DDBJ databases">
        <authorList>
            <consortium name="Pathogen Informatics"/>
        </authorList>
    </citation>
    <scope>NUCLEOTIDE SEQUENCE</scope>
</reference>